<keyword evidence="2" id="KW-0645">Protease</keyword>
<evidence type="ECO:0000256" key="2">
    <source>
        <dbReference type="ARBA" id="ARBA00022670"/>
    </source>
</evidence>
<evidence type="ECO:0000256" key="1">
    <source>
        <dbReference type="ARBA" id="ARBA00005234"/>
    </source>
</evidence>
<feature type="compositionally biased region" description="Polar residues" evidence="5">
    <location>
        <begin position="553"/>
        <end position="562"/>
    </location>
</feature>
<dbReference type="GO" id="GO:0016926">
    <property type="term" value="P:protein desumoylation"/>
    <property type="evidence" value="ECO:0007669"/>
    <property type="project" value="UniProtKB-ARBA"/>
</dbReference>
<organism evidence="7">
    <name type="scientific">Oryza brachyantha</name>
    <name type="common">malo sina</name>
    <dbReference type="NCBI Taxonomy" id="4533"/>
    <lineage>
        <taxon>Eukaryota</taxon>
        <taxon>Viridiplantae</taxon>
        <taxon>Streptophyta</taxon>
        <taxon>Embryophyta</taxon>
        <taxon>Tracheophyta</taxon>
        <taxon>Spermatophyta</taxon>
        <taxon>Magnoliopsida</taxon>
        <taxon>Liliopsida</taxon>
        <taxon>Poales</taxon>
        <taxon>Poaceae</taxon>
        <taxon>BOP clade</taxon>
        <taxon>Oryzoideae</taxon>
        <taxon>Oryzeae</taxon>
        <taxon>Oryzinae</taxon>
        <taxon>Oryza</taxon>
    </lineage>
</organism>
<keyword evidence="8" id="KW-1185">Reference proteome</keyword>
<feature type="compositionally biased region" description="Acidic residues" evidence="5">
    <location>
        <begin position="34"/>
        <end position="44"/>
    </location>
</feature>
<dbReference type="PANTHER" id="PTHR46915:SF14">
    <property type="entry name" value="UBIQUITIN-LIKE-SPECIFIC PROTEASE 1D"/>
    <property type="match status" value="1"/>
</dbReference>
<dbReference type="Pfam" id="PF02902">
    <property type="entry name" value="Peptidase_C48"/>
    <property type="match status" value="1"/>
</dbReference>
<dbReference type="PANTHER" id="PTHR46915">
    <property type="entry name" value="UBIQUITIN-LIKE PROTEASE 4-RELATED"/>
    <property type="match status" value="1"/>
</dbReference>
<feature type="compositionally biased region" description="Basic and acidic residues" evidence="5">
    <location>
        <begin position="251"/>
        <end position="267"/>
    </location>
</feature>
<dbReference type="InterPro" id="IPR038765">
    <property type="entry name" value="Papain-like_cys_pep_sf"/>
</dbReference>
<comment type="similarity">
    <text evidence="1">Belongs to the peptidase C48 family.</text>
</comment>
<reference evidence="7" key="1">
    <citation type="journal article" date="2013" name="Nat. Commun.">
        <title>Whole-genome sequencing of Oryza brachyantha reveals mechanisms underlying Oryza genome evolution.</title>
        <authorList>
            <person name="Chen J."/>
            <person name="Huang Q."/>
            <person name="Gao D."/>
            <person name="Wang J."/>
            <person name="Lang Y."/>
            <person name="Liu T."/>
            <person name="Li B."/>
            <person name="Bai Z."/>
            <person name="Luis Goicoechea J."/>
            <person name="Liang C."/>
            <person name="Chen C."/>
            <person name="Zhang W."/>
            <person name="Sun S."/>
            <person name="Liao Y."/>
            <person name="Zhang X."/>
            <person name="Yang L."/>
            <person name="Song C."/>
            <person name="Wang M."/>
            <person name="Shi J."/>
            <person name="Liu G."/>
            <person name="Liu J."/>
            <person name="Zhou H."/>
            <person name="Zhou W."/>
            <person name="Yu Q."/>
            <person name="An N."/>
            <person name="Chen Y."/>
            <person name="Cai Q."/>
            <person name="Wang B."/>
            <person name="Liu B."/>
            <person name="Min J."/>
            <person name="Huang Y."/>
            <person name="Wu H."/>
            <person name="Li Z."/>
            <person name="Zhang Y."/>
            <person name="Yin Y."/>
            <person name="Song W."/>
            <person name="Jiang J."/>
            <person name="Jackson S.A."/>
            <person name="Wing R.A."/>
            <person name="Wang J."/>
            <person name="Chen M."/>
        </authorList>
    </citation>
    <scope>NUCLEOTIDE SEQUENCE [LARGE SCALE GENOMIC DNA]</scope>
    <source>
        <strain evidence="7">cv. IRGC 101232</strain>
    </source>
</reference>
<feature type="domain" description="Ubiquitin-like protease family profile" evidence="6">
    <location>
        <begin position="320"/>
        <end position="507"/>
    </location>
</feature>
<proteinExistence type="inferred from homology"/>
<dbReference type="Gramene" id="OB01G39130.1">
    <property type="protein sequence ID" value="OB01G39130.1"/>
    <property type="gene ID" value="OB01G39130"/>
</dbReference>
<evidence type="ECO:0000313" key="7">
    <source>
        <dbReference type="EnsemblPlants" id="OB01G39130.1"/>
    </source>
</evidence>
<dbReference type="EnsemblPlants" id="OB01G39130.1">
    <property type="protein sequence ID" value="OB01G39130.1"/>
    <property type="gene ID" value="OB01G39130"/>
</dbReference>
<dbReference type="InterPro" id="IPR003653">
    <property type="entry name" value="Peptidase_C48_C"/>
</dbReference>
<evidence type="ECO:0000259" key="6">
    <source>
        <dbReference type="PROSITE" id="PS50600"/>
    </source>
</evidence>
<sequence>MTAKSQPAAELELVGSSSSAMTPPPPTATRTWDDGDSDGDDEGTSEFAGFTDQRLQESIKKLRCLALLKLPDGGVKLRRHIRRMEKEVDRRRTAGSRKLAAKLICWEIGSYRNGGCCRVQDVMTWRRAVQPPSQDNYHDSKDGSKFSQGIVSSKYHLNLATTPANNYEQVEESAFFKELSYFGQGKHACLKKVGQSASTPVSHTKRTDDKKMNMDNEIIYNKRKLGLKSCLRKRQRNISFDSNCAYDKPHTKEDTFGRSTKRWEPSKNHTAQSNSKERKKQKDVVLLDDEDMEPAESDEITHKLDESKIYYPSRTDMETVELTYSDIKCLEPEEYLKSPVINFYMQYLRKSRTCGDLYMFSTYFYSKLEEALSRMGDHDDSQFRKLRRWWKNVDIFRQAYIILPIHGKMHWSLIIICMPAKETGAGPMILHLDSLGLHSSRKVFDVIDSYLKAEWQHLQNDSSYIIPFSGRIWSHLSKNISKEKIEVPSQPNQYDCGIFMLHYIERFIQEAPERLTRENLRMFGRKWFDPEETAVLRDRIQSLLFDSFESTQMDGELSQSDDQPGGEENQPGDEDKDGDTAVMIVVID</sequence>
<dbReference type="Gene3D" id="3.30.310.130">
    <property type="entry name" value="Ubiquitin-related"/>
    <property type="match status" value="1"/>
</dbReference>
<dbReference type="GO" id="GO:0008234">
    <property type="term" value="F:cysteine-type peptidase activity"/>
    <property type="evidence" value="ECO:0007669"/>
    <property type="project" value="UniProtKB-KW"/>
</dbReference>
<dbReference type="Proteomes" id="UP000006038">
    <property type="component" value="Chromosome 1"/>
</dbReference>
<evidence type="ECO:0000313" key="8">
    <source>
        <dbReference type="Proteomes" id="UP000006038"/>
    </source>
</evidence>
<dbReference type="SUPFAM" id="SSF54001">
    <property type="entry name" value="Cysteine proteinases"/>
    <property type="match status" value="1"/>
</dbReference>
<reference evidence="7" key="2">
    <citation type="submission" date="2013-04" db="UniProtKB">
        <authorList>
            <consortium name="EnsemblPlants"/>
        </authorList>
    </citation>
    <scope>IDENTIFICATION</scope>
</reference>
<feature type="compositionally biased region" description="Acidic residues" evidence="5">
    <location>
        <begin position="286"/>
        <end position="298"/>
    </location>
</feature>
<feature type="region of interest" description="Disordered" evidence="5">
    <location>
        <begin position="251"/>
        <end position="298"/>
    </location>
</feature>
<evidence type="ECO:0000256" key="4">
    <source>
        <dbReference type="ARBA" id="ARBA00022807"/>
    </source>
</evidence>
<keyword evidence="3" id="KW-0378">Hydrolase</keyword>
<name>J3L3V7_ORYBR</name>
<dbReference type="GO" id="GO:0006508">
    <property type="term" value="P:proteolysis"/>
    <property type="evidence" value="ECO:0007669"/>
    <property type="project" value="UniProtKB-KW"/>
</dbReference>
<protein>
    <recommendedName>
        <fullName evidence="6">Ubiquitin-like protease family profile domain-containing protein</fullName>
    </recommendedName>
</protein>
<dbReference type="STRING" id="4533.J3L3V7"/>
<dbReference type="Gene3D" id="1.10.418.20">
    <property type="match status" value="1"/>
</dbReference>
<feature type="region of interest" description="Disordered" evidence="5">
    <location>
        <begin position="553"/>
        <end position="580"/>
    </location>
</feature>
<dbReference type="AlphaFoldDB" id="J3L3V7"/>
<evidence type="ECO:0000256" key="5">
    <source>
        <dbReference type="SAM" id="MobiDB-lite"/>
    </source>
</evidence>
<accession>J3L3V7</accession>
<dbReference type="eggNOG" id="KOG0779">
    <property type="taxonomic scope" value="Eukaryota"/>
</dbReference>
<feature type="region of interest" description="Disordered" evidence="5">
    <location>
        <begin position="1"/>
        <end position="46"/>
    </location>
</feature>
<keyword evidence="4" id="KW-0788">Thiol protease</keyword>
<evidence type="ECO:0000256" key="3">
    <source>
        <dbReference type="ARBA" id="ARBA00022801"/>
    </source>
</evidence>
<dbReference type="HOGENOM" id="CLU_027032_1_0_1"/>
<dbReference type="OMA" id="IKRTRHS"/>
<dbReference type="PROSITE" id="PS50600">
    <property type="entry name" value="ULP_PROTEASE"/>
    <property type="match status" value="1"/>
</dbReference>